<feature type="domain" description="Nephrocystin 3-like N-terminal" evidence="2">
    <location>
        <begin position="33"/>
        <end position="206"/>
    </location>
</feature>
<dbReference type="PANTHER" id="PTHR10039:SF5">
    <property type="entry name" value="NACHT DOMAIN-CONTAINING PROTEIN"/>
    <property type="match status" value="1"/>
</dbReference>
<feature type="non-terminal residue" evidence="3">
    <location>
        <position position="1"/>
    </location>
</feature>
<organism evidence="3 4">
    <name type="scientific">Dactylonectria macrodidyma</name>
    <dbReference type="NCBI Taxonomy" id="307937"/>
    <lineage>
        <taxon>Eukaryota</taxon>
        <taxon>Fungi</taxon>
        <taxon>Dikarya</taxon>
        <taxon>Ascomycota</taxon>
        <taxon>Pezizomycotina</taxon>
        <taxon>Sordariomycetes</taxon>
        <taxon>Hypocreomycetidae</taxon>
        <taxon>Hypocreales</taxon>
        <taxon>Nectriaceae</taxon>
        <taxon>Dactylonectria</taxon>
    </lineage>
</organism>
<dbReference type="OrthoDB" id="194358at2759"/>
<sequence>SLTEEQKEALMGSLDFEQLDARHTSIKSAHAKTCKWILKKSEYVDWLNPSLLVQHHGFLWIKGKPGAGKSTLMKFALANARRTMKNKIIINFFFNARGDDLEKSTIGMYRSLLLQLLTQLPALKSVFDSLGPVQSSRGCPNWNLELLKTLFETAIQRLGNTPLVCFINALDECDESQIREMVSFWGHLGELAVVKKLSFLVCYSSRHYPHITIDTGHISLILERQEGHVQDIVNYVDTELKIGKTKLAEKIRIELQEKASGVFMWVVLVVQILNKEHDSGRIHLLRQRLKAIPGDLHELFRDILIRDPQNENELLLCLQWVLFSRTPLKPEQLYFAIIAAAGPDSVFQWDRDEISEGDIMRYILHCSKGLAEATKSKQPTIQFIHESVRDFLLKDRGLNSLWPGLGDQIEKQSYEQLKQSCLQYIRADTWNDKEIRNDVPTPLTPQPDGTGKHISDSFPFLAHAVCNVLYYADKAGSCGISQEDFVKEFSELDYLQRWIGLHNLFEKLQVRRYTLQASLLYILAEADTPNLIGYYHPITSCLDVEEQRYGCPLLAAIATKSNRSLQAFRE</sequence>
<gene>
    <name evidence="3" type="ORF">EDB81DRAFT_623713</name>
</gene>
<dbReference type="InterPro" id="IPR056884">
    <property type="entry name" value="NPHP3-like_N"/>
</dbReference>
<keyword evidence="1" id="KW-0677">Repeat</keyword>
<accession>A0A9P9IUE0</accession>
<proteinExistence type="predicted"/>
<comment type="caution">
    <text evidence="3">The sequence shown here is derived from an EMBL/GenBank/DDBJ whole genome shotgun (WGS) entry which is preliminary data.</text>
</comment>
<evidence type="ECO:0000313" key="3">
    <source>
        <dbReference type="EMBL" id="KAH7131254.1"/>
    </source>
</evidence>
<dbReference type="Gene3D" id="3.40.50.300">
    <property type="entry name" value="P-loop containing nucleotide triphosphate hydrolases"/>
    <property type="match status" value="1"/>
</dbReference>
<keyword evidence="4" id="KW-1185">Reference proteome</keyword>
<dbReference type="AlphaFoldDB" id="A0A9P9IUE0"/>
<evidence type="ECO:0000259" key="2">
    <source>
        <dbReference type="Pfam" id="PF24883"/>
    </source>
</evidence>
<protein>
    <recommendedName>
        <fullName evidence="2">Nephrocystin 3-like N-terminal domain-containing protein</fullName>
    </recommendedName>
</protein>
<dbReference type="Proteomes" id="UP000738349">
    <property type="component" value="Unassembled WGS sequence"/>
</dbReference>
<feature type="non-terminal residue" evidence="3">
    <location>
        <position position="570"/>
    </location>
</feature>
<dbReference type="EMBL" id="JAGMUV010000017">
    <property type="protein sequence ID" value="KAH7131254.1"/>
    <property type="molecule type" value="Genomic_DNA"/>
</dbReference>
<name>A0A9P9IUE0_9HYPO</name>
<dbReference type="Pfam" id="PF24883">
    <property type="entry name" value="NPHP3_N"/>
    <property type="match status" value="1"/>
</dbReference>
<reference evidence="3" key="1">
    <citation type="journal article" date="2021" name="Nat. Commun.">
        <title>Genetic determinants of endophytism in the Arabidopsis root mycobiome.</title>
        <authorList>
            <person name="Mesny F."/>
            <person name="Miyauchi S."/>
            <person name="Thiergart T."/>
            <person name="Pickel B."/>
            <person name="Atanasova L."/>
            <person name="Karlsson M."/>
            <person name="Huettel B."/>
            <person name="Barry K.W."/>
            <person name="Haridas S."/>
            <person name="Chen C."/>
            <person name="Bauer D."/>
            <person name="Andreopoulos W."/>
            <person name="Pangilinan J."/>
            <person name="LaButti K."/>
            <person name="Riley R."/>
            <person name="Lipzen A."/>
            <person name="Clum A."/>
            <person name="Drula E."/>
            <person name="Henrissat B."/>
            <person name="Kohler A."/>
            <person name="Grigoriev I.V."/>
            <person name="Martin F.M."/>
            <person name="Hacquard S."/>
        </authorList>
    </citation>
    <scope>NUCLEOTIDE SEQUENCE</scope>
    <source>
        <strain evidence="3">MPI-CAGE-AT-0147</strain>
    </source>
</reference>
<evidence type="ECO:0000256" key="1">
    <source>
        <dbReference type="ARBA" id="ARBA00022737"/>
    </source>
</evidence>
<dbReference type="InterPro" id="IPR027417">
    <property type="entry name" value="P-loop_NTPase"/>
</dbReference>
<dbReference type="PANTHER" id="PTHR10039">
    <property type="entry name" value="AMELOGENIN"/>
    <property type="match status" value="1"/>
</dbReference>
<dbReference type="SUPFAM" id="SSF52540">
    <property type="entry name" value="P-loop containing nucleoside triphosphate hydrolases"/>
    <property type="match status" value="1"/>
</dbReference>
<evidence type="ECO:0000313" key="4">
    <source>
        <dbReference type="Proteomes" id="UP000738349"/>
    </source>
</evidence>